<dbReference type="FunCoup" id="G0MP45">
    <property type="interactions" value="2032"/>
</dbReference>
<dbReference type="EMBL" id="GL379804">
    <property type="protein sequence ID" value="EGT38956.1"/>
    <property type="molecule type" value="Genomic_DNA"/>
</dbReference>
<dbReference type="eggNOG" id="KOG1192">
    <property type="taxonomic scope" value="Eukaryota"/>
</dbReference>
<keyword evidence="3" id="KW-1185">Reference proteome</keyword>
<dbReference type="HOGENOM" id="CLU_1541462_0_0_1"/>
<name>G0MP45_CAEBE</name>
<reference evidence="3" key="1">
    <citation type="submission" date="2011-07" db="EMBL/GenBank/DDBJ databases">
        <authorList>
            <consortium name="Caenorhabditis brenneri Sequencing and Analysis Consortium"/>
            <person name="Wilson R.K."/>
        </authorList>
    </citation>
    <scope>NUCLEOTIDE SEQUENCE [LARGE SCALE GENOMIC DNA]</scope>
    <source>
        <strain evidence="3">PB2801</strain>
    </source>
</reference>
<keyword evidence="1" id="KW-0812">Transmembrane</keyword>
<dbReference type="Pfam" id="PF24977">
    <property type="entry name" value="DUF7772"/>
    <property type="match status" value="1"/>
</dbReference>
<organism evidence="3">
    <name type="scientific">Caenorhabditis brenneri</name>
    <name type="common">Nematode worm</name>
    <dbReference type="NCBI Taxonomy" id="135651"/>
    <lineage>
        <taxon>Eukaryota</taxon>
        <taxon>Metazoa</taxon>
        <taxon>Ecdysozoa</taxon>
        <taxon>Nematoda</taxon>
        <taxon>Chromadorea</taxon>
        <taxon>Rhabditida</taxon>
        <taxon>Rhabditina</taxon>
        <taxon>Rhabditomorpha</taxon>
        <taxon>Rhabditoidea</taxon>
        <taxon>Rhabditidae</taxon>
        <taxon>Peloderinae</taxon>
        <taxon>Caenorhabditis</taxon>
    </lineage>
</organism>
<dbReference type="Proteomes" id="UP000008068">
    <property type="component" value="Unassembled WGS sequence"/>
</dbReference>
<feature type="transmembrane region" description="Helical" evidence="1">
    <location>
        <begin position="69"/>
        <end position="91"/>
    </location>
</feature>
<dbReference type="PANTHER" id="PTHR31330">
    <property type="entry name" value="NEMATODE SPECIFIC PEPTIDE FAMILY, GROUP C"/>
    <property type="match status" value="1"/>
</dbReference>
<gene>
    <name evidence="2" type="ORF">CAEBREN_24194</name>
</gene>
<keyword evidence="1" id="KW-1133">Transmembrane helix</keyword>
<dbReference type="PANTHER" id="PTHR31330:SF1">
    <property type="entry name" value="NEMATODE SPECIFIC PEPTIDE FAMILY, GROUP C"/>
    <property type="match status" value="1"/>
</dbReference>
<evidence type="ECO:0000313" key="2">
    <source>
        <dbReference type="EMBL" id="EGT38956.1"/>
    </source>
</evidence>
<dbReference type="AlphaFoldDB" id="G0MP45"/>
<evidence type="ECO:0000313" key="3">
    <source>
        <dbReference type="Proteomes" id="UP000008068"/>
    </source>
</evidence>
<dbReference type="OrthoDB" id="5818286at2759"/>
<accession>G0MP45</accession>
<sequence>MITDLTVYGYKKNAENFMDVHQPVDLKENLMKHLEFAMRFPNHRFQIPAINNCGIIAQYYLDVLLFLTLMFRIILHLCLVSFASAVTLAICQEYCASVMGGPNYLNCSPWNSFATHHNQTCYNLCVHNCAVKWDGACMTGSRFRCCLDTTPTKTQEFKRSGCNKAYNNLPGWQY</sequence>
<dbReference type="InParanoid" id="G0MP45"/>
<proteinExistence type="predicted"/>
<dbReference type="InterPro" id="IPR056674">
    <property type="entry name" value="DUF7772"/>
</dbReference>
<evidence type="ECO:0000256" key="1">
    <source>
        <dbReference type="SAM" id="Phobius"/>
    </source>
</evidence>
<keyword evidence="1" id="KW-0472">Membrane</keyword>
<protein>
    <submittedName>
        <fullName evidence="2">Uncharacterized protein</fullName>
    </submittedName>
</protein>